<comment type="caution">
    <text evidence="2">The sequence shown here is derived from an EMBL/GenBank/DDBJ whole genome shotgun (WGS) entry which is preliminary data.</text>
</comment>
<accession>A0A1Q3EKC3</accession>
<proteinExistence type="predicted"/>
<evidence type="ECO:0000313" key="3">
    <source>
        <dbReference type="Proteomes" id="UP000188533"/>
    </source>
</evidence>
<feature type="compositionally biased region" description="Acidic residues" evidence="1">
    <location>
        <begin position="1"/>
        <end position="27"/>
    </location>
</feature>
<sequence>MAAEDAGEPLDDGEVEFEDDEVDEEFCAEPAPPTNLSNSPPLTSRHDKKYAKLRKRSRAKRAAEAVERVVSRGVKPFVVELAKGALPLELEDFDASTLPVSSSGWNANPCKKLSPGLQRVWKNLEALSTLSGLKLLRWDGQACIVLIDAHDRIIAVLGGIPHGSKGKEWQAVEAEATAAAMRCREASTFTEAQKHGRRGDFASRTVGYGYGNGRRKPQNYKVSGSANQNAMQELLQNQAIRRISGFQNALFNTFCHKNYAEYRDTNDDIQLKQPELRANFPNTAFAATTFNLGPLSFSPPHMDPDNRASSWCADTNMGPFDPDKGGHLVLWDLGLIIRFPPGSTILFPSALITHSTIPIQAHEARYAMIQYSSGGLFRWRNNGFQSDKSFLERATAEEHAEREASRVSRWRLGLQKFTRWGDICRGDWRGTARTAAGLDEVSDLSDLEESPEILRPSKRARRQ</sequence>
<dbReference type="Proteomes" id="UP000188533">
    <property type="component" value="Unassembled WGS sequence"/>
</dbReference>
<keyword evidence="3" id="KW-1185">Reference proteome</keyword>
<dbReference type="EMBL" id="BDGU01000477">
    <property type="protein sequence ID" value="GAW07619.1"/>
    <property type="molecule type" value="Genomic_DNA"/>
</dbReference>
<name>A0A1Q3EKC3_LENED</name>
<dbReference type="AlphaFoldDB" id="A0A1Q3EKC3"/>
<reference evidence="2 3" key="2">
    <citation type="submission" date="2017-02" db="EMBL/GenBank/DDBJ databases">
        <title>A genome survey and senescence transcriptome analysis in Lentinula edodes.</title>
        <authorList>
            <person name="Sakamoto Y."/>
            <person name="Nakade K."/>
            <person name="Sato S."/>
            <person name="Yoshida Y."/>
            <person name="Miyazaki K."/>
            <person name="Natsume S."/>
            <person name="Konno N."/>
        </authorList>
    </citation>
    <scope>NUCLEOTIDE SEQUENCE [LARGE SCALE GENOMIC DNA]</scope>
    <source>
        <strain evidence="2 3">NBRC 111202</strain>
    </source>
</reference>
<organism evidence="2 3">
    <name type="scientific">Lentinula edodes</name>
    <name type="common">Shiitake mushroom</name>
    <name type="synonym">Lentinus edodes</name>
    <dbReference type="NCBI Taxonomy" id="5353"/>
    <lineage>
        <taxon>Eukaryota</taxon>
        <taxon>Fungi</taxon>
        <taxon>Dikarya</taxon>
        <taxon>Basidiomycota</taxon>
        <taxon>Agaricomycotina</taxon>
        <taxon>Agaricomycetes</taxon>
        <taxon>Agaricomycetidae</taxon>
        <taxon>Agaricales</taxon>
        <taxon>Marasmiineae</taxon>
        <taxon>Omphalotaceae</taxon>
        <taxon>Lentinula</taxon>
    </lineage>
</organism>
<feature type="compositionally biased region" description="Acidic residues" evidence="1">
    <location>
        <begin position="441"/>
        <end position="451"/>
    </location>
</feature>
<feature type="compositionally biased region" description="Basic residues" evidence="1">
    <location>
        <begin position="46"/>
        <end position="56"/>
    </location>
</feature>
<evidence type="ECO:0000256" key="1">
    <source>
        <dbReference type="SAM" id="MobiDB-lite"/>
    </source>
</evidence>
<evidence type="ECO:0000313" key="2">
    <source>
        <dbReference type="EMBL" id="GAW07619.1"/>
    </source>
</evidence>
<protein>
    <submittedName>
        <fullName evidence="2">Uncharacterized protein</fullName>
    </submittedName>
</protein>
<reference evidence="2 3" key="1">
    <citation type="submission" date="2016-08" db="EMBL/GenBank/DDBJ databases">
        <authorList>
            <consortium name="Lentinula edodes genome sequencing consortium"/>
            <person name="Sakamoto Y."/>
            <person name="Nakade K."/>
            <person name="Sato S."/>
            <person name="Yoshida Y."/>
            <person name="Miyazaki K."/>
            <person name="Natsume S."/>
            <person name="Konno N."/>
        </authorList>
    </citation>
    <scope>NUCLEOTIDE SEQUENCE [LARGE SCALE GENOMIC DNA]</scope>
    <source>
        <strain evidence="2 3">NBRC 111202</strain>
    </source>
</reference>
<dbReference type="Gene3D" id="3.60.130.30">
    <property type="match status" value="1"/>
</dbReference>
<dbReference type="STRING" id="5353.A0A1Q3EKC3"/>
<gene>
    <name evidence="2" type="ORF">LENED_009626</name>
</gene>
<feature type="region of interest" description="Disordered" evidence="1">
    <location>
        <begin position="441"/>
        <end position="463"/>
    </location>
</feature>
<feature type="region of interest" description="Disordered" evidence="1">
    <location>
        <begin position="1"/>
        <end position="56"/>
    </location>
</feature>